<dbReference type="RefSeq" id="WP_167034655.1">
    <property type="nucleotide sequence ID" value="NZ_BAAANA010000002.1"/>
</dbReference>
<dbReference type="GO" id="GO:0055085">
    <property type="term" value="P:transmembrane transport"/>
    <property type="evidence" value="ECO:0007669"/>
    <property type="project" value="InterPro"/>
</dbReference>
<dbReference type="EMBL" id="JABEMB010000003">
    <property type="protein sequence ID" value="NNH03114.1"/>
    <property type="molecule type" value="Genomic_DNA"/>
</dbReference>
<dbReference type="Pfam" id="PF00528">
    <property type="entry name" value="BPD_transp_1"/>
    <property type="match status" value="1"/>
</dbReference>
<dbReference type="SUPFAM" id="SSF161098">
    <property type="entry name" value="MetI-like"/>
    <property type="match status" value="1"/>
</dbReference>
<proteinExistence type="inferred from homology"/>
<evidence type="ECO:0000259" key="8">
    <source>
        <dbReference type="PROSITE" id="PS50928"/>
    </source>
</evidence>
<dbReference type="PROSITE" id="PS50928">
    <property type="entry name" value="ABC_TM1"/>
    <property type="match status" value="1"/>
</dbReference>
<evidence type="ECO:0000256" key="3">
    <source>
        <dbReference type="ARBA" id="ARBA00022475"/>
    </source>
</evidence>
<dbReference type="PANTHER" id="PTHR43386">
    <property type="entry name" value="OLIGOPEPTIDE TRANSPORT SYSTEM PERMEASE PROTEIN APPC"/>
    <property type="match status" value="1"/>
</dbReference>
<comment type="caution">
    <text evidence="9">The sequence shown here is derived from an EMBL/GenBank/DDBJ whole genome shotgun (WGS) entry which is preliminary data.</text>
</comment>
<feature type="transmembrane region" description="Helical" evidence="7">
    <location>
        <begin position="296"/>
        <end position="317"/>
    </location>
</feature>
<feature type="transmembrane region" description="Helical" evidence="7">
    <location>
        <begin position="249"/>
        <end position="275"/>
    </location>
</feature>
<keyword evidence="5 7" id="KW-1133">Transmembrane helix</keyword>
<dbReference type="AlphaFoldDB" id="A0A7Y2LZR4"/>
<name>A0A7Y2LZR4_9MICO</name>
<feature type="domain" description="ABC transmembrane type-1" evidence="8">
    <location>
        <begin position="129"/>
        <end position="318"/>
    </location>
</feature>
<organism evidence="9 10">
    <name type="scientific">Microbacterium ulmi</name>
    <dbReference type="NCBI Taxonomy" id="179095"/>
    <lineage>
        <taxon>Bacteria</taxon>
        <taxon>Bacillati</taxon>
        <taxon>Actinomycetota</taxon>
        <taxon>Actinomycetes</taxon>
        <taxon>Micrococcales</taxon>
        <taxon>Microbacteriaceae</taxon>
        <taxon>Microbacterium</taxon>
    </lineage>
</organism>
<protein>
    <submittedName>
        <fullName evidence="9">ABC transporter permease</fullName>
    </submittedName>
</protein>
<dbReference type="CDD" id="cd06261">
    <property type="entry name" value="TM_PBP2"/>
    <property type="match status" value="1"/>
</dbReference>
<evidence type="ECO:0000256" key="7">
    <source>
        <dbReference type="RuleBase" id="RU363032"/>
    </source>
</evidence>
<evidence type="ECO:0000313" key="9">
    <source>
        <dbReference type="EMBL" id="NNH03114.1"/>
    </source>
</evidence>
<dbReference type="InterPro" id="IPR050366">
    <property type="entry name" value="BP-dependent_transpt_permease"/>
</dbReference>
<dbReference type="InterPro" id="IPR035906">
    <property type="entry name" value="MetI-like_sf"/>
</dbReference>
<evidence type="ECO:0000256" key="4">
    <source>
        <dbReference type="ARBA" id="ARBA00022692"/>
    </source>
</evidence>
<dbReference type="InterPro" id="IPR025966">
    <property type="entry name" value="OppC_N"/>
</dbReference>
<evidence type="ECO:0000256" key="1">
    <source>
        <dbReference type="ARBA" id="ARBA00004651"/>
    </source>
</evidence>
<dbReference type="GO" id="GO:0005886">
    <property type="term" value="C:plasma membrane"/>
    <property type="evidence" value="ECO:0007669"/>
    <property type="project" value="UniProtKB-SubCell"/>
</dbReference>
<feature type="transmembrane region" description="Helical" evidence="7">
    <location>
        <begin position="133"/>
        <end position="157"/>
    </location>
</feature>
<reference evidence="9 10" key="1">
    <citation type="submission" date="2020-05" db="EMBL/GenBank/DDBJ databases">
        <title>MicrobeNet Type strains.</title>
        <authorList>
            <person name="Nicholson A.C."/>
        </authorList>
    </citation>
    <scope>NUCLEOTIDE SEQUENCE [LARGE SCALE GENOMIC DNA]</scope>
    <source>
        <strain evidence="9 10">JCM 14282</strain>
    </source>
</reference>
<dbReference type="InterPro" id="IPR000515">
    <property type="entry name" value="MetI-like"/>
</dbReference>
<dbReference type="PANTHER" id="PTHR43386:SF25">
    <property type="entry name" value="PEPTIDE ABC TRANSPORTER PERMEASE PROTEIN"/>
    <property type="match status" value="1"/>
</dbReference>
<keyword evidence="3" id="KW-1003">Cell membrane</keyword>
<dbReference type="Gene3D" id="1.10.3720.10">
    <property type="entry name" value="MetI-like"/>
    <property type="match status" value="1"/>
</dbReference>
<keyword evidence="10" id="KW-1185">Reference proteome</keyword>
<dbReference type="Pfam" id="PF12911">
    <property type="entry name" value="OppC_N"/>
    <property type="match status" value="1"/>
</dbReference>
<evidence type="ECO:0000256" key="6">
    <source>
        <dbReference type="ARBA" id="ARBA00023136"/>
    </source>
</evidence>
<comment type="subcellular location">
    <subcellularLocation>
        <location evidence="1 7">Cell membrane</location>
        <topology evidence="1 7">Multi-pass membrane protein</topology>
    </subcellularLocation>
</comment>
<evidence type="ECO:0000313" key="10">
    <source>
        <dbReference type="Proteomes" id="UP000543598"/>
    </source>
</evidence>
<comment type="similarity">
    <text evidence="7">Belongs to the binding-protein-dependent transport system permease family.</text>
</comment>
<gene>
    <name evidence="9" type="ORF">HLA99_04515</name>
</gene>
<evidence type="ECO:0000256" key="5">
    <source>
        <dbReference type="ARBA" id="ARBA00022989"/>
    </source>
</evidence>
<keyword evidence="6 7" id="KW-0472">Membrane</keyword>
<evidence type="ECO:0000256" key="2">
    <source>
        <dbReference type="ARBA" id="ARBA00022448"/>
    </source>
</evidence>
<dbReference type="Proteomes" id="UP000543598">
    <property type="component" value="Unassembled WGS sequence"/>
</dbReference>
<keyword evidence="4 7" id="KW-0812">Transmembrane</keyword>
<feature type="transmembrane region" description="Helical" evidence="7">
    <location>
        <begin position="70"/>
        <end position="92"/>
    </location>
</feature>
<keyword evidence="2 7" id="KW-0813">Transport</keyword>
<feature type="transmembrane region" description="Helical" evidence="7">
    <location>
        <begin position="192"/>
        <end position="211"/>
    </location>
</feature>
<feature type="transmembrane region" description="Helical" evidence="7">
    <location>
        <begin position="164"/>
        <end position="186"/>
    </location>
</feature>
<sequence length="332" mass="34478">MSTDAARVERSAVDDGRALASSGAGASAVAEAGADSGADARKRPVLRLPRLPRLPRLFTAGSRAERATTAAAAVVLIAIVLIAIFADVLAPFDPTLQALDQRRTGPSPEHWLGTDALGRDLLSRLIVGTRATLVGSVTAVAISAVVGVALGLVAGYFGRRVESALMAVTEVLQAFPGFLLAILVVAVTGPSLQNAAIAVGIAGIPAYIRVVRGSVLTVRTHDYVFAAVGMGAGRLRVIFRYVLPNVVAPIVVLTTLSLGTAVLTVAGLSFLGLGAQPPTPEWGVMVREGRDYLADLPYLTIFPGLAIILLVVSLNLLGDSLELTLNKKRSPR</sequence>
<accession>A0A7Y2LZR4</accession>